<name>A0A7R9BL26_9CRUS</name>
<dbReference type="EMBL" id="OA882903">
    <property type="protein sequence ID" value="CAD7277304.1"/>
    <property type="molecule type" value="Genomic_DNA"/>
</dbReference>
<keyword evidence="3" id="KW-1185">Reference proteome</keyword>
<proteinExistence type="predicted"/>
<feature type="compositionally biased region" description="Polar residues" evidence="1">
    <location>
        <begin position="75"/>
        <end position="88"/>
    </location>
</feature>
<accession>A0A7R9BL26</accession>
<evidence type="ECO:0000256" key="1">
    <source>
        <dbReference type="SAM" id="MobiDB-lite"/>
    </source>
</evidence>
<dbReference type="EMBL" id="CAJPEX010000866">
    <property type="protein sequence ID" value="CAG0917456.1"/>
    <property type="molecule type" value="Genomic_DNA"/>
</dbReference>
<organism evidence="2">
    <name type="scientific">Notodromas monacha</name>
    <dbReference type="NCBI Taxonomy" id="399045"/>
    <lineage>
        <taxon>Eukaryota</taxon>
        <taxon>Metazoa</taxon>
        <taxon>Ecdysozoa</taxon>
        <taxon>Arthropoda</taxon>
        <taxon>Crustacea</taxon>
        <taxon>Oligostraca</taxon>
        <taxon>Ostracoda</taxon>
        <taxon>Podocopa</taxon>
        <taxon>Podocopida</taxon>
        <taxon>Cypridocopina</taxon>
        <taxon>Cypridoidea</taxon>
        <taxon>Cyprididae</taxon>
        <taxon>Notodromas</taxon>
    </lineage>
</organism>
<dbReference type="AlphaFoldDB" id="A0A7R9BL26"/>
<sequence length="312" mass="34554">MSMEAQVCGIEKNEDLKSTDIYTYVDPHEGNQLPQLHFDRDLSDAQRFETAEAGGDNLAFGCNVGVGRYGNHLDSTSSNYPGSQNQCSMRHDDSPPRFVLRPQQLPNVSMTQGFSGGVIPVEYIHRYFSPGYQMPPAVTAPWSLPVVNPGYFPGFCYPPTCSWCHQPYQIYACHPSPYIPPVHCLPNNLALPSPTFNMSYSNAQSQCSNYCVQPTSVPMDGLDPQIFVYAQHASAENYGVGQSCITYSGPVEAERSEGSEYNQMSDPMYTSHPESEDLVEVEENLSVTRDFGDFEENPLAEDPLKDASQEVG</sequence>
<reference evidence="2" key="1">
    <citation type="submission" date="2020-11" db="EMBL/GenBank/DDBJ databases">
        <authorList>
            <person name="Tran Van P."/>
        </authorList>
    </citation>
    <scope>NUCLEOTIDE SEQUENCE</scope>
</reference>
<protein>
    <submittedName>
        <fullName evidence="2">Uncharacterized protein</fullName>
    </submittedName>
</protein>
<evidence type="ECO:0000313" key="2">
    <source>
        <dbReference type="EMBL" id="CAD7277304.1"/>
    </source>
</evidence>
<evidence type="ECO:0000313" key="3">
    <source>
        <dbReference type="Proteomes" id="UP000678499"/>
    </source>
</evidence>
<feature type="region of interest" description="Disordered" evidence="1">
    <location>
        <begin position="75"/>
        <end position="94"/>
    </location>
</feature>
<dbReference type="Proteomes" id="UP000678499">
    <property type="component" value="Unassembled WGS sequence"/>
</dbReference>
<gene>
    <name evidence="2" type="ORF">NMOB1V02_LOCUS5039</name>
</gene>
<feature type="compositionally biased region" description="Basic and acidic residues" evidence="1">
    <location>
        <begin position="302"/>
        <end position="312"/>
    </location>
</feature>
<feature type="region of interest" description="Disordered" evidence="1">
    <location>
        <begin position="255"/>
        <end position="312"/>
    </location>
</feature>